<evidence type="ECO:0000256" key="5">
    <source>
        <dbReference type="ARBA" id="ARBA00047422"/>
    </source>
</evidence>
<dbReference type="PANTHER" id="PTHR10629:SF52">
    <property type="entry name" value="DNA (CYTOSINE-5)-METHYLTRANSFERASE 1"/>
    <property type="match status" value="1"/>
</dbReference>
<dbReference type="PANTHER" id="PTHR10629">
    <property type="entry name" value="CYTOSINE-SPECIFIC METHYLTRANSFERASE"/>
    <property type="match status" value="1"/>
</dbReference>
<dbReference type="InterPro" id="IPR018117">
    <property type="entry name" value="C5_DNA_meth_AS"/>
</dbReference>
<keyword evidence="10" id="KW-1185">Reference proteome</keyword>
<keyword evidence="1 6" id="KW-0489">Methyltransferase</keyword>
<accession>A0A2K8K538</accession>
<dbReference type="EC" id="2.1.1.37" evidence="8"/>
<keyword evidence="3 6" id="KW-0949">S-adenosyl-L-methionine</keyword>
<keyword evidence="2 6" id="KW-0808">Transferase</keyword>
<protein>
    <recommendedName>
        <fullName evidence="8">Cytosine-specific methyltransferase</fullName>
        <ecNumber evidence="8">2.1.1.37</ecNumber>
    </recommendedName>
</protein>
<sequence>MLKTEASFISRQRKETIILDGTQISYASLYSGCGGLDQGFHDAGLKGVCAIDHDQAALNVLAKNIGTKTKCMDLATFGEQHLPLLEGADIIAAGPPCQGFSTAGPNNPDDKRNDHVWNVARIATLAKPKVVVIENVRGLLSAKNSKHFDKTVELLRGGGYSVSSSVYRLSDYGIAQRRVRVLILAVRSSAHISLQIPCQERRSIGDVLNGVHEACDFDPEPLLENSTDALIARKIAPGQKLSNVRSGLSSVHTWDIPEVFGAVSSHEVKLLETIVKLRRQNRTRDFGDADPVSLVDLTQFFGADTHDVVQALMQKGYLRRIEDLIDLRNTFNGKFRRLKWDDVSPTVDTRFGQPRYFLHPEQNRGLTVREAARIQSFCDTFKFDGTKTTKYRMIGNAVPPKFAKLVAGAISKSWAAM</sequence>
<name>A0A2K8K538_9RHOB</name>
<gene>
    <name evidence="9" type="ORF">BG454_00945</name>
</gene>
<comment type="catalytic activity">
    <reaction evidence="5 8">
        <text>a 2'-deoxycytidine in DNA + S-adenosyl-L-methionine = a 5-methyl-2'-deoxycytidine in DNA + S-adenosyl-L-homocysteine + H(+)</text>
        <dbReference type="Rhea" id="RHEA:13681"/>
        <dbReference type="Rhea" id="RHEA-COMP:11369"/>
        <dbReference type="Rhea" id="RHEA-COMP:11370"/>
        <dbReference type="ChEBI" id="CHEBI:15378"/>
        <dbReference type="ChEBI" id="CHEBI:57856"/>
        <dbReference type="ChEBI" id="CHEBI:59789"/>
        <dbReference type="ChEBI" id="CHEBI:85452"/>
        <dbReference type="ChEBI" id="CHEBI:85454"/>
        <dbReference type="EC" id="2.1.1.37"/>
    </reaction>
</comment>
<dbReference type="PROSITE" id="PS00094">
    <property type="entry name" value="C5_MTASE_1"/>
    <property type="match status" value="1"/>
</dbReference>
<dbReference type="PRINTS" id="PR00105">
    <property type="entry name" value="C5METTRFRASE"/>
</dbReference>
<proteinExistence type="inferred from homology"/>
<dbReference type="InterPro" id="IPR029063">
    <property type="entry name" value="SAM-dependent_MTases_sf"/>
</dbReference>
<dbReference type="Gene3D" id="3.40.50.150">
    <property type="entry name" value="Vaccinia Virus protein VP39"/>
    <property type="match status" value="1"/>
</dbReference>
<dbReference type="Pfam" id="PF00145">
    <property type="entry name" value="DNA_methylase"/>
    <property type="match status" value="1"/>
</dbReference>
<dbReference type="InterPro" id="IPR050390">
    <property type="entry name" value="C5-Methyltransferase"/>
</dbReference>
<evidence type="ECO:0000313" key="9">
    <source>
        <dbReference type="EMBL" id="ATX64574.1"/>
    </source>
</evidence>
<dbReference type="PROSITE" id="PS51679">
    <property type="entry name" value="SAM_MT_C5"/>
    <property type="match status" value="1"/>
</dbReference>
<evidence type="ECO:0000256" key="7">
    <source>
        <dbReference type="RuleBase" id="RU000416"/>
    </source>
</evidence>
<evidence type="ECO:0000313" key="10">
    <source>
        <dbReference type="Proteomes" id="UP000228948"/>
    </source>
</evidence>
<dbReference type="STRING" id="441209.GCA_001870665_01047"/>
<evidence type="ECO:0000256" key="8">
    <source>
        <dbReference type="RuleBase" id="RU000417"/>
    </source>
</evidence>
<comment type="similarity">
    <text evidence="6 7">Belongs to the class I-like SAM-binding methyltransferase superfamily. C5-methyltransferase family.</text>
</comment>
<evidence type="ECO:0000256" key="3">
    <source>
        <dbReference type="ARBA" id="ARBA00022691"/>
    </source>
</evidence>
<reference evidence="9 10" key="1">
    <citation type="submission" date="2017-11" db="EMBL/GenBank/DDBJ databases">
        <title>Revised Sequence and Annotation of the Rhodobaca barguzinensis strain alga05 Genome.</title>
        <authorList>
            <person name="Kopejtka K."/>
            <person name="Tomasch J.M."/>
            <person name="Bunk B."/>
            <person name="Koblizek M."/>
        </authorList>
    </citation>
    <scope>NUCLEOTIDE SEQUENCE [LARGE SCALE GENOMIC DNA]</scope>
    <source>
        <strain evidence="10">alga05</strain>
    </source>
</reference>
<dbReference type="REBASE" id="225859">
    <property type="entry name" value="M.Rba05ORF945P"/>
</dbReference>
<dbReference type="SUPFAM" id="SSF53335">
    <property type="entry name" value="S-adenosyl-L-methionine-dependent methyltransferases"/>
    <property type="match status" value="1"/>
</dbReference>
<evidence type="ECO:0000256" key="6">
    <source>
        <dbReference type="PROSITE-ProRule" id="PRU01016"/>
    </source>
</evidence>
<dbReference type="Gene3D" id="3.90.120.10">
    <property type="entry name" value="DNA Methylase, subunit A, domain 2"/>
    <property type="match status" value="2"/>
</dbReference>
<dbReference type="Proteomes" id="UP000228948">
    <property type="component" value="Chromosome"/>
</dbReference>
<dbReference type="GO" id="GO:0009307">
    <property type="term" value="P:DNA restriction-modification system"/>
    <property type="evidence" value="ECO:0007669"/>
    <property type="project" value="UniProtKB-KW"/>
</dbReference>
<dbReference type="InterPro" id="IPR001525">
    <property type="entry name" value="C5_MeTfrase"/>
</dbReference>
<organism evidence="9 10">
    <name type="scientific">Roseinatronobacter bogoriensis subsp. barguzinensis</name>
    <dbReference type="NCBI Taxonomy" id="441209"/>
    <lineage>
        <taxon>Bacteria</taxon>
        <taxon>Pseudomonadati</taxon>
        <taxon>Pseudomonadota</taxon>
        <taxon>Alphaproteobacteria</taxon>
        <taxon>Rhodobacterales</taxon>
        <taxon>Paracoccaceae</taxon>
        <taxon>Roseinatronobacter</taxon>
    </lineage>
</organism>
<dbReference type="AlphaFoldDB" id="A0A2K8K538"/>
<dbReference type="NCBIfam" id="TIGR00675">
    <property type="entry name" value="dcm"/>
    <property type="match status" value="1"/>
</dbReference>
<dbReference type="EMBL" id="CP024899">
    <property type="protein sequence ID" value="ATX64574.1"/>
    <property type="molecule type" value="Genomic_DNA"/>
</dbReference>
<feature type="active site" evidence="6">
    <location>
        <position position="97"/>
    </location>
</feature>
<evidence type="ECO:0000256" key="2">
    <source>
        <dbReference type="ARBA" id="ARBA00022679"/>
    </source>
</evidence>
<evidence type="ECO:0000256" key="1">
    <source>
        <dbReference type="ARBA" id="ARBA00022603"/>
    </source>
</evidence>
<dbReference type="GO" id="GO:0032259">
    <property type="term" value="P:methylation"/>
    <property type="evidence" value="ECO:0007669"/>
    <property type="project" value="UniProtKB-KW"/>
</dbReference>
<dbReference type="GO" id="GO:0003677">
    <property type="term" value="F:DNA binding"/>
    <property type="evidence" value="ECO:0007669"/>
    <property type="project" value="TreeGrafter"/>
</dbReference>
<dbReference type="GO" id="GO:0044027">
    <property type="term" value="P:negative regulation of gene expression via chromosomal CpG island methylation"/>
    <property type="evidence" value="ECO:0007669"/>
    <property type="project" value="TreeGrafter"/>
</dbReference>
<keyword evidence="4" id="KW-0680">Restriction system</keyword>
<dbReference type="GO" id="GO:0003886">
    <property type="term" value="F:DNA (cytosine-5-)-methyltransferase activity"/>
    <property type="evidence" value="ECO:0007669"/>
    <property type="project" value="UniProtKB-EC"/>
</dbReference>
<evidence type="ECO:0000256" key="4">
    <source>
        <dbReference type="ARBA" id="ARBA00022747"/>
    </source>
</evidence>
<dbReference type="KEGG" id="rbg:BG454_00945"/>